<dbReference type="InterPro" id="IPR036097">
    <property type="entry name" value="HisK_dim/P_sf"/>
</dbReference>
<dbReference type="InterPro" id="IPR001789">
    <property type="entry name" value="Sig_transdc_resp-reg_receiver"/>
</dbReference>
<dbReference type="GO" id="GO:0000155">
    <property type="term" value="F:phosphorelay sensor kinase activity"/>
    <property type="evidence" value="ECO:0007669"/>
    <property type="project" value="InterPro"/>
</dbReference>
<evidence type="ECO:0000256" key="4">
    <source>
        <dbReference type="ARBA" id="ARBA00023012"/>
    </source>
</evidence>
<dbReference type="AlphaFoldDB" id="A0A327W1E1"/>
<dbReference type="InterPro" id="IPR003018">
    <property type="entry name" value="GAF"/>
</dbReference>
<dbReference type="EMBL" id="QLMA01000004">
    <property type="protein sequence ID" value="RAJ81844.1"/>
    <property type="molecule type" value="Genomic_DNA"/>
</dbReference>
<comment type="caution">
    <text evidence="9">The sequence shown here is derived from an EMBL/GenBank/DDBJ whole genome shotgun (WGS) entry which is preliminary data.</text>
</comment>
<evidence type="ECO:0000256" key="2">
    <source>
        <dbReference type="ARBA" id="ARBA00012438"/>
    </source>
</evidence>
<dbReference type="SUPFAM" id="SSF55781">
    <property type="entry name" value="GAF domain-like"/>
    <property type="match status" value="1"/>
</dbReference>
<reference evidence="9 10" key="1">
    <citation type="submission" date="2018-06" db="EMBL/GenBank/DDBJ databases">
        <title>Genomic Encyclopedia of Archaeal and Bacterial Type Strains, Phase II (KMG-II): from individual species to whole genera.</title>
        <authorList>
            <person name="Goeker M."/>
        </authorList>
    </citation>
    <scope>NUCLEOTIDE SEQUENCE [LARGE SCALE GENOMIC DNA]</scope>
    <source>
        <strain evidence="9 10">DSM 29821</strain>
    </source>
</reference>
<evidence type="ECO:0000256" key="3">
    <source>
        <dbReference type="ARBA" id="ARBA00022553"/>
    </source>
</evidence>
<keyword evidence="10" id="KW-1185">Reference proteome</keyword>
<dbReference type="Pfam" id="PF00512">
    <property type="entry name" value="HisKA"/>
    <property type="match status" value="1"/>
</dbReference>
<evidence type="ECO:0000259" key="8">
    <source>
        <dbReference type="PROSITE" id="PS50113"/>
    </source>
</evidence>
<keyword evidence="3 5" id="KW-0597">Phosphoprotein</keyword>
<dbReference type="RefSeq" id="WP_111592408.1">
    <property type="nucleotide sequence ID" value="NZ_QLMA01000004.1"/>
</dbReference>
<dbReference type="Pfam" id="PF08447">
    <property type="entry name" value="PAS_3"/>
    <property type="match status" value="1"/>
</dbReference>
<dbReference type="InterPro" id="IPR000014">
    <property type="entry name" value="PAS"/>
</dbReference>
<keyword evidence="4" id="KW-0902">Two-component regulatory system</keyword>
<comment type="catalytic activity">
    <reaction evidence="1">
        <text>ATP + protein L-histidine = ADP + protein N-phospho-L-histidine.</text>
        <dbReference type="EC" id="2.7.13.3"/>
    </reaction>
</comment>
<dbReference type="SMART" id="SM00387">
    <property type="entry name" value="HATPase_c"/>
    <property type="match status" value="1"/>
</dbReference>
<dbReference type="InterPro" id="IPR000700">
    <property type="entry name" value="PAS-assoc_C"/>
</dbReference>
<dbReference type="InterPro" id="IPR011006">
    <property type="entry name" value="CheY-like_superfamily"/>
</dbReference>
<dbReference type="InterPro" id="IPR035965">
    <property type="entry name" value="PAS-like_dom_sf"/>
</dbReference>
<dbReference type="PANTHER" id="PTHR45339">
    <property type="entry name" value="HYBRID SIGNAL TRANSDUCTION HISTIDINE KINASE J"/>
    <property type="match status" value="1"/>
</dbReference>
<dbReference type="InterPro" id="IPR004358">
    <property type="entry name" value="Sig_transdc_His_kin-like_C"/>
</dbReference>
<evidence type="ECO:0000313" key="9">
    <source>
        <dbReference type="EMBL" id="RAJ81844.1"/>
    </source>
</evidence>
<dbReference type="CDD" id="cd00082">
    <property type="entry name" value="HisKA"/>
    <property type="match status" value="1"/>
</dbReference>
<organism evidence="9 10">
    <name type="scientific">Chitinophaga dinghuensis</name>
    <dbReference type="NCBI Taxonomy" id="1539050"/>
    <lineage>
        <taxon>Bacteria</taxon>
        <taxon>Pseudomonadati</taxon>
        <taxon>Bacteroidota</taxon>
        <taxon>Chitinophagia</taxon>
        <taxon>Chitinophagales</taxon>
        <taxon>Chitinophagaceae</taxon>
        <taxon>Chitinophaga</taxon>
    </lineage>
</organism>
<proteinExistence type="predicted"/>
<dbReference type="SMART" id="SM00086">
    <property type="entry name" value="PAC"/>
    <property type="match status" value="1"/>
</dbReference>
<dbReference type="SUPFAM" id="SSF52172">
    <property type="entry name" value="CheY-like"/>
    <property type="match status" value="1"/>
</dbReference>
<dbReference type="EC" id="2.7.13.3" evidence="2"/>
<name>A0A327W1E1_9BACT</name>
<feature type="domain" description="Histidine kinase" evidence="6">
    <location>
        <begin position="492"/>
        <end position="712"/>
    </location>
</feature>
<dbReference type="CDD" id="cd17546">
    <property type="entry name" value="REC_hyHK_CKI1_RcsC-like"/>
    <property type="match status" value="1"/>
</dbReference>
<dbReference type="InterPro" id="IPR005467">
    <property type="entry name" value="His_kinase_dom"/>
</dbReference>
<dbReference type="CDD" id="cd00130">
    <property type="entry name" value="PAS"/>
    <property type="match status" value="1"/>
</dbReference>
<dbReference type="OrthoDB" id="9811889at2"/>
<dbReference type="Pfam" id="PF00072">
    <property type="entry name" value="Response_reg"/>
    <property type="match status" value="1"/>
</dbReference>
<protein>
    <recommendedName>
        <fullName evidence="2">histidine kinase</fullName>
        <ecNumber evidence="2">2.7.13.3</ecNumber>
    </recommendedName>
</protein>
<gene>
    <name evidence="9" type="ORF">CLV59_10469</name>
</gene>
<evidence type="ECO:0000256" key="5">
    <source>
        <dbReference type="PROSITE-ProRule" id="PRU00169"/>
    </source>
</evidence>
<dbReference type="FunFam" id="3.30.565.10:FF:000010">
    <property type="entry name" value="Sensor histidine kinase RcsC"/>
    <property type="match status" value="1"/>
</dbReference>
<feature type="domain" description="PAC" evidence="8">
    <location>
        <begin position="423"/>
        <end position="474"/>
    </location>
</feature>
<dbReference type="InterPro" id="IPR001610">
    <property type="entry name" value="PAC"/>
</dbReference>
<evidence type="ECO:0000259" key="6">
    <source>
        <dbReference type="PROSITE" id="PS50109"/>
    </source>
</evidence>
<dbReference type="Pfam" id="PF02518">
    <property type="entry name" value="HATPase_c"/>
    <property type="match status" value="1"/>
</dbReference>
<dbReference type="Gene3D" id="3.30.450.20">
    <property type="entry name" value="PAS domain"/>
    <property type="match status" value="2"/>
</dbReference>
<dbReference type="SUPFAM" id="SSF47384">
    <property type="entry name" value="Homodimeric domain of signal transducing histidine kinase"/>
    <property type="match status" value="1"/>
</dbReference>
<dbReference type="PROSITE" id="PS50110">
    <property type="entry name" value="RESPONSE_REGULATORY"/>
    <property type="match status" value="1"/>
</dbReference>
<dbReference type="SMART" id="SM00448">
    <property type="entry name" value="REC"/>
    <property type="match status" value="1"/>
</dbReference>
<dbReference type="Gene3D" id="1.10.287.130">
    <property type="match status" value="1"/>
</dbReference>
<dbReference type="SUPFAM" id="SSF55874">
    <property type="entry name" value="ATPase domain of HSP90 chaperone/DNA topoisomerase II/histidine kinase"/>
    <property type="match status" value="1"/>
</dbReference>
<evidence type="ECO:0000313" key="10">
    <source>
        <dbReference type="Proteomes" id="UP000249819"/>
    </source>
</evidence>
<dbReference type="InterPro" id="IPR013655">
    <property type="entry name" value="PAS_fold_3"/>
</dbReference>
<sequence length="849" mass="95871">MLATTLPVLLPQAAIEEGITDIPSLHEKLDQLSRIMGMLCHMHQTMARNKNSRYTHESFLENLLDITGSNTGFIGEVVPGINQVPTLQLQAVTRPDWLQEMKRRHGSEQDNGLRFMQMDALSRQIIKNELPLISNNPLPDEHMVCYPAELPPLQSFIGIPVLYDRRLIAVIGLGNKPGGYSPGLFDMLQPLIQSYGLMLYTSMQEKERIKEELSNQMMRSDIDALIATLDDIVLEMNEEKVFTRVWCNNESLLFRPKDQVIGRNLAETMGEHAAIFEKFADELLQTGASQEYEYRDIRQAIHNWYNMKMSLIKSTIPGQKRVLIMIKNITKRREDEIRFRQTKADLERNNHLLNISQQMGAIGGWEFNTNTAELFWTKQVYDLREVPYDFPVSLEVAASFYHPEDKPIFTEAFTNLLEHQKSYCLELRHISAKGTPCWVKTVGMPVFTNGQVSHFRGIIMDITNQKVSELELVKAKENAEKAAAARSEFLSVMSHEIRTPLNAIIGISGILEENQLPENTEVIESLQFSANHLLGLINDILDFSKIEAGKIELEHIPIQLPNLICGIANNYQPLAKAKGIKLFTALDHDLPHHIMGDPVRLGQILNNLINNAIKFTPSGSVCIEVHQEEHHGNRTHIGFTVRDTGIGIAPEMQDKVFETFVQAEAATTRRHGGTGLGLAITRKLVEIQRGHISVDSTPGKGSAFKFSIGFDIPVIHPQQNKPQQYPAGFLQDMNLLIVEDNVINVRIIELQLKKSGAKLTTATNGKQALERLKEQKFDGIILDLHMPEMNGYEAIPHIKMIQPDAFIVVLTADIMPDVADKLSILHVKDVLPKPYAALDLYKTLSKYYE</sequence>
<dbReference type="PROSITE" id="PS50109">
    <property type="entry name" value="HIS_KIN"/>
    <property type="match status" value="1"/>
</dbReference>
<feature type="modified residue" description="4-aspartylphosphate" evidence="5">
    <location>
        <position position="783"/>
    </location>
</feature>
<dbReference type="InterPro" id="IPR036890">
    <property type="entry name" value="HATPase_C_sf"/>
</dbReference>
<dbReference type="CDD" id="cd16922">
    <property type="entry name" value="HATPase_EvgS-ArcB-TorS-like"/>
    <property type="match status" value="1"/>
</dbReference>
<dbReference type="Gene3D" id="3.30.565.10">
    <property type="entry name" value="Histidine kinase-like ATPase, C-terminal domain"/>
    <property type="match status" value="1"/>
</dbReference>
<dbReference type="PRINTS" id="PR00344">
    <property type="entry name" value="BCTRLSENSOR"/>
</dbReference>
<dbReference type="InterPro" id="IPR003594">
    <property type="entry name" value="HATPase_dom"/>
</dbReference>
<dbReference type="Proteomes" id="UP000249819">
    <property type="component" value="Unassembled WGS sequence"/>
</dbReference>
<feature type="domain" description="Response regulatory" evidence="7">
    <location>
        <begin position="734"/>
        <end position="848"/>
    </location>
</feature>
<dbReference type="PROSITE" id="PS50113">
    <property type="entry name" value="PAC"/>
    <property type="match status" value="1"/>
</dbReference>
<evidence type="ECO:0000259" key="7">
    <source>
        <dbReference type="PROSITE" id="PS50110"/>
    </source>
</evidence>
<dbReference type="SUPFAM" id="SSF55785">
    <property type="entry name" value="PYP-like sensor domain (PAS domain)"/>
    <property type="match status" value="2"/>
</dbReference>
<accession>A0A327W1E1</accession>
<dbReference type="Pfam" id="PF13185">
    <property type="entry name" value="GAF_2"/>
    <property type="match status" value="1"/>
</dbReference>
<evidence type="ECO:0000256" key="1">
    <source>
        <dbReference type="ARBA" id="ARBA00000085"/>
    </source>
</evidence>
<dbReference type="PANTHER" id="PTHR45339:SF1">
    <property type="entry name" value="HYBRID SIGNAL TRANSDUCTION HISTIDINE KINASE J"/>
    <property type="match status" value="1"/>
</dbReference>
<dbReference type="InterPro" id="IPR003661">
    <property type="entry name" value="HisK_dim/P_dom"/>
</dbReference>
<dbReference type="SMART" id="SM00388">
    <property type="entry name" value="HisKA"/>
    <property type="match status" value="1"/>
</dbReference>
<dbReference type="Gene3D" id="3.40.50.2300">
    <property type="match status" value="1"/>
</dbReference>